<dbReference type="Proteomes" id="UP000076738">
    <property type="component" value="Unassembled WGS sequence"/>
</dbReference>
<dbReference type="OrthoDB" id="3357985at2759"/>
<reference evidence="2 3" key="1">
    <citation type="journal article" date="2016" name="Mol. Biol. Evol.">
        <title>Comparative Genomics of Early-Diverging Mushroom-Forming Fungi Provides Insights into the Origins of Lignocellulose Decay Capabilities.</title>
        <authorList>
            <person name="Nagy L.G."/>
            <person name="Riley R."/>
            <person name="Tritt A."/>
            <person name="Adam C."/>
            <person name="Daum C."/>
            <person name="Floudas D."/>
            <person name="Sun H."/>
            <person name="Yadav J.S."/>
            <person name="Pangilinan J."/>
            <person name="Larsson K.H."/>
            <person name="Matsuura K."/>
            <person name="Barry K."/>
            <person name="Labutti K."/>
            <person name="Kuo R."/>
            <person name="Ohm R.A."/>
            <person name="Bhattacharya S.S."/>
            <person name="Shirouzu T."/>
            <person name="Yoshinaga Y."/>
            <person name="Martin F.M."/>
            <person name="Grigoriev I.V."/>
            <person name="Hibbett D.S."/>
        </authorList>
    </citation>
    <scope>NUCLEOTIDE SEQUENCE [LARGE SCALE GENOMIC DNA]</scope>
    <source>
        <strain evidence="2 3">TUFC12733</strain>
    </source>
</reference>
<protein>
    <recommendedName>
        <fullName evidence="1">BTB domain-containing protein</fullName>
    </recommendedName>
</protein>
<dbReference type="InterPro" id="IPR011333">
    <property type="entry name" value="SKP1/BTB/POZ_sf"/>
</dbReference>
<dbReference type="InterPro" id="IPR000210">
    <property type="entry name" value="BTB/POZ_dom"/>
</dbReference>
<feature type="domain" description="BTB" evidence="1">
    <location>
        <begin position="25"/>
        <end position="86"/>
    </location>
</feature>
<dbReference type="AlphaFoldDB" id="A0A167JWC9"/>
<dbReference type="SMART" id="SM00225">
    <property type="entry name" value="BTB"/>
    <property type="match status" value="1"/>
</dbReference>
<evidence type="ECO:0000313" key="3">
    <source>
        <dbReference type="Proteomes" id="UP000076738"/>
    </source>
</evidence>
<name>A0A167JWC9_CALVF</name>
<sequence>MALASKIQISLGPFQVSEPFRDPDADVLLRSSDNALFRVHKAMLTVGSAFFRDMLALPQPKTEQDDGIIPWDETALVLDRLLRFIYPIEEPAVDKVEELFAIIRAADKWQFEGTRARLLALLLTPQFLQDHAFSIYAFLCVMGYDEKEKTALEASKHDPLSSDVRPFLRYMSAMDLLRLIKHRTHPGKKFNACFVPTGHKKKPFTLRPSASPMVSNMMKFWSESEADLTVVSADGIKFPAVKILLLRSSPWDEHASIIAALLHYVYPVSKPNLLFFHIDHIITLAEAASKWDITAAMEPLLDHLLQPHRLASHAIRIYVRADFKGMSAMELIELVETYEERLAKAKTLVESVGMPSIRRFCSHKKKWIDGTAVMKKLLSEALTHSLCMEALGPTKLIANIAAGLYCVECLPEIGSMLEAALLSLTADQVIVDGLSYSLLKMSTLIH</sequence>
<accession>A0A167JWC9</accession>
<dbReference type="STRING" id="1330018.A0A167JWC9"/>
<keyword evidence="3" id="KW-1185">Reference proteome</keyword>
<dbReference type="CDD" id="cd18186">
    <property type="entry name" value="BTB_POZ_ZBTB_KLHL-like"/>
    <property type="match status" value="1"/>
</dbReference>
<dbReference type="EMBL" id="KV417297">
    <property type="protein sequence ID" value="KZO93997.1"/>
    <property type="molecule type" value="Genomic_DNA"/>
</dbReference>
<gene>
    <name evidence="2" type="ORF">CALVIDRAFT_529052</name>
</gene>
<dbReference type="Gene3D" id="3.30.710.10">
    <property type="entry name" value="Potassium Channel Kv1.1, Chain A"/>
    <property type="match status" value="1"/>
</dbReference>
<proteinExistence type="predicted"/>
<dbReference type="PROSITE" id="PS50097">
    <property type="entry name" value="BTB"/>
    <property type="match status" value="1"/>
</dbReference>
<evidence type="ECO:0000313" key="2">
    <source>
        <dbReference type="EMBL" id="KZO93997.1"/>
    </source>
</evidence>
<organism evidence="2 3">
    <name type="scientific">Calocera viscosa (strain TUFC12733)</name>
    <dbReference type="NCBI Taxonomy" id="1330018"/>
    <lineage>
        <taxon>Eukaryota</taxon>
        <taxon>Fungi</taxon>
        <taxon>Dikarya</taxon>
        <taxon>Basidiomycota</taxon>
        <taxon>Agaricomycotina</taxon>
        <taxon>Dacrymycetes</taxon>
        <taxon>Dacrymycetales</taxon>
        <taxon>Dacrymycetaceae</taxon>
        <taxon>Calocera</taxon>
    </lineage>
</organism>
<dbReference type="Pfam" id="PF00651">
    <property type="entry name" value="BTB"/>
    <property type="match status" value="1"/>
</dbReference>
<dbReference type="SUPFAM" id="SSF54695">
    <property type="entry name" value="POZ domain"/>
    <property type="match status" value="1"/>
</dbReference>
<evidence type="ECO:0000259" key="1">
    <source>
        <dbReference type="PROSITE" id="PS50097"/>
    </source>
</evidence>